<dbReference type="Proteomes" id="UP000268162">
    <property type="component" value="Unassembled WGS sequence"/>
</dbReference>
<evidence type="ECO:0000256" key="1">
    <source>
        <dbReference type="SAM" id="MobiDB-lite"/>
    </source>
</evidence>
<name>A0A4P9ZYA4_9FUNG</name>
<keyword evidence="3" id="KW-1185">Reference proteome</keyword>
<dbReference type="EMBL" id="ML002338">
    <property type="protein sequence ID" value="RKP38694.1"/>
    <property type="molecule type" value="Genomic_DNA"/>
</dbReference>
<gene>
    <name evidence="2" type="ORF">BJ085DRAFT_37191</name>
</gene>
<organism evidence="2 3">
    <name type="scientific">Dimargaris cristalligena</name>
    <dbReference type="NCBI Taxonomy" id="215637"/>
    <lineage>
        <taxon>Eukaryota</taxon>
        <taxon>Fungi</taxon>
        <taxon>Fungi incertae sedis</taxon>
        <taxon>Zoopagomycota</taxon>
        <taxon>Kickxellomycotina</taxon>
        <taxon>Dimargaritomycetes</taxon>
        <taxon>Dimargaritales</taxon>
        <taxon>Dimargaritaceae</taxon>
        <taxon>Dimargaris</taxon>
    </lineage>
</organism>
<reference evidence="3" key="1">
    <citation type="journal article" date="2018" name="Nat. Microbiol.">
        <title>Leveraging single-cell genomics to expand the fungal tree of life.</title>
        <authorList>
            <person name="Ahrendt S.R."/>
            <person name="Quandt C.A."/>
            <person name="Ciobanu D."/>
            <person name="Clum A."/>
            <person name="Salamov A."/>
            <person name="Andreopoulos B."/>
            <person name="Cheng J.F."/>
            <person name="Woyke T."/>
            <person name="Pelin A."/>
            <person name="Henrissat B."/>
            <person name="Reynolds N.K."/>
            <person name="Benny G.L."/>
            <person name="Smith M.E."/>
            <person name="James T.Y."/>
            <person name="Grigoriev I.V."/>
        </authorList>
    </citation>
    <scope>NUCLEOTIDE SEQUENCE [LARGE SCALE GENOMIC DNA]</scope>
    <source>
        <strain evidence="3">RSA 468</strain>
    </source>
</reference>
<evidence type="ECO:0000313" key="2">
    <source>
        <dbReference type="EMBL" id="RKP38694.1"/>
    </source>
</evidence>
<protein>
    <submittedName>
        <fullName evidence="2">Uncharacterized protein</fullName>
    </submittedName>
</protein>
<sequence>MGAPALPSRTNTGFSLGASNSAVSLNVNTQIDNNSDGSGHSSYQDSPVSPESGMLQRVCEDMMGSIQYLTFTNEESIRSRLRDSLTGQAHMLAAYAAHLHTRISQSKELGEVYPRARQIMGAYVQHRSDPSIIPSMHSVDLHKYKYVILSLDKRTNDIVLKSTTKDSFFPVQDTMHNCMNEPMLKFRYGNANDRTMYKFLRTCNPNLGPMRDPKWPLGKLP</sequence>
<evidence type="ECO:0000313" key="3">
    <source>
        <dbReference type="Proteomes" id="UP000268162"/>
    </source>
</evidence>
<proteinExistence type="predicted"/>
<dbReference type="AlphaFoldDB" id="A0A4P9ZYA4"/>
<feature type="region of interest" description="Disordered" evidence="1">
    <location>
        <begin position="29"/>
        <end position="52"/>
    </location>
</feature>
<feature type="compositionally biased region" description="Polar residues" evidence="1">
    <location>
        <begin position="29"/>
        <end position="49"/>
    </location>
</feature>
<accession>A0A4P9ZYA4</accession>